<feature type="transmembrane region" description="Helical" evidence="1">
    <location>
        <begin position="51"/>
        <end position="69"/>
    </location>
</feature>
<dbReference type="AlphaFoldDB" id="K6FL89"/>
<evidence type="ECO:0000313" key="3">
    <source>
        <dbReference type="Proteomes" id="UP000006272"/>
    </source>
</evidence>
<gene>
    <name evidence="2" type="ORF">B193_1936</name>
</gene>
<reference evidence="2 3" key="1">
    <citation type="submission" date="2012-07" db="EMBL/GenBank/DDBJ databases">
        <title>Draft genome sequence of Desulfovibrio magneticus str. Maddingley MBC34 obtained from a metagenomic sequence of a methanogenic enrichment isolated from coal-seam formation water in Victoria, Australia.</title>
        <authorList>
            <person name="Greenfield P."/>
            <person name="Hendry P."/>
            <person name="Li D."/>
            <person name="Rosewarne C.P."/>
            <person name="Tran-Dinh N."/>
            <person name="Elbourne L.D.H."/>
            <person name="Paulsen I.T."/>
            <person name="Midgley D.J."/>
        </authorList>
    </citation>
    <scope>NUCLEOTIDE SEQUENCE [LARGE SCALE GENOMIC DNA]</scope>
    <source>
        <strain evidence="3">Maddingley MBC34</strain>
    </source>
</reference>
<proteinExistence type="predicted"/>
<accession>K6FL89</accession>
<protein>
    <submittedName>
        <fullName evidence="2">Uncharacterized protein</fullName>
    </submittedName>
</protein>
<sequence>MNEVFYRNTEFITAKVRQHRAMSKLSIYLEKKQVENITGHYVGSSKMKSTVAFFIAVLVLTFTPMLASGQKRSPEAKTRLDKVCSRTAEYGCYTNHKYGYAIAWPKQLLTPQGESDAGDGQAFTSKDGRISLAAWAIYNDVLEQTLTEAYQQAMDEPNQSVTYKHLGKDFFVVSGHKNGKIFYRKTVLSNDVQASFEFEYDSTMQNVMGPIIKDIAASFTIDALFQWR</sequence>
<name>K6FL89_9BACT</name>
<dbReference type="Proteomes" id="UP000006272">
    <property type="component" value="Unassembled WGS sequence"/>
</dbReference>
<keyword evidence="1" id="KW-1133">Transmembrane helix</keyword>
<organism evidence="2 3">
    <name type="scientific">Solidesulfovibrio magneticus str. Maddingley MBC34</name>
    <dbReference type="NCBI Taxonomy" id="1206767"/>
    <lineage>
        <taxon>Bacteria</taxon>
        <taxon>Pseudomonadati</taxon>
        <taxon>Thermodesulfobacteriota</taxon>
        <taxon>Desulfovibrionia</taxon>
        <taxon>Desulfovibrionales</taxon>
        <taxon>Desulfovibrionaceae</taxon>
        <taxon>Solidesulfovibrio</taxon>
    </lineage>
</organism>
<dbReference type="EMBL" id="ALAO01000149">
    <property type="protein sequence ID" value="EKO39342.1"/>
    <property type="molecule type" value="Genomic_DNA"/>
</dbReference>
<evidence type="ECO:0000256" key="1">
    <source>
        <dbReference type="SAM" id="Phobius"/>
    </source>
</evidence>
<keyword evidence="1" id="KW-0472">Membrane</keyword>
<evidence type="ECO:0000313" key="2">
    <source>
        <dbReference type="EMBL" id="EKO39342.1"/>
    </source>
</evidence>
<comment type="caution">
    <text evidence="2">The sequence shown here is derived from an EMBL/GenBank/DDBJ whole genome shotgun (WGS) entry which is preliminary data.</text>
</comment>
<keyword evidence="1" id="KW-0812">Transmembrane</keyword>
<dbReference type="PATRIC" id="fig|1206767.3.peg.1886"/>